<dbReference type="EMBL" id="KY039116">
    <property type="protein sequence ID" value="ATG83171.1"/>
    <property type="molecule type" value="Genomic_DNA"/>
</dbReference>
<evidence type="ECO:0000256" key="8">
    <source>
        <dbReference type="ARBA" id="ARBA00023136"/>
    </source>
</evidence>
<dbReference type="AlphaFoldDB" id="A0A343KJ66"/>
<keyword evidence="5" id="KW-1278">Translocase</keyword>
<comment type="catalytic activity">
    <reaction evidence="10">
        <text>a ubiquinone + NADH + 5 H(+)(in) = a ubiquinol + NAD(+) + 4 H(+)(out)</text>
        <dbReference type="Rhea" id="RHEA:29091"/>
        <dbReference type="Rhea" id="RHEA-COMP:9565"/>
        <dbReference type="Rhea" id="RHEA-COMP:9566"/>
        <dbReference type="ChEBI" id="CHEBI:15378"/>
        <dbReference type="ChEBI" id="CHEBI:16389"/>
        <dbReference type="ChEBI" id="CHEBI:17976"/>
        <dbReference type="ChEBI" id="CHEBI:57540"/>
        <dbReference type="ChEBI" id="CHEBI:57945"/>
        <dbReference type="EC" id="7.1.1.2"/>
    </reaction>
</comment>
<evidence type="ECO:0000256" key="3">
    <source>
        <dbReference type="ARBA" id="ARBA00016612"/>
    </source>
</evidence>
<keyword evidence="7" id="KW-0520">NAD</keyword>
<comment type="subcellular location">
    <subcellularLocation>
        <location evidence="1">Membrane</location>
        <topology evidence="1">Multi-pass membrane protein</topology>
    </subcellularLocation>
</comment>
<evidence type="ECO:0000256" key="10">
    <source>
        <dbReference type="ARBA" id="ARBA00049551"/>
    </source>
</evidence>
<sequence length="92" mass="10949">MIFFMLMYTYMVSLMSLMVIRKHIFLCLLSLEFVVISLLMMLIYYCIMYMSEYYLVVVMMVFFVCEGVLGLSVLVSMIRCFSNDYISSMSLW</sequence>
<evidence type="ECO:0000256" key="9">
    <source>
        <dbReference type="ARBA" id="ARBA00031586"/>
    </source>
</evidence>
<evidence type="ECO:0000256" key="5">
    <source>
        <dbReference type="ARBA" id="ARBA00022967"/>
    </source>
</evidence>
<dbReference type="Pfam" id="PF00420">
    <property type="entry name" value="Oxidored_q2"/>
    <property type="match status" value="1"/>
</dbReference>
<feature type="transmembrane region" description="Helical" evidence="11">
    <location>
        <begin position="53"/>
        <end position="78"/>
    </location>
</feature>
<geneLocation type="mitochondrion" evidence="12"/>
<keyword evidence="12" id="KW-0496">Mitochondrion</keyword>
<evidence type="ECO:0000256" key="2">
    <source>
        <dbReference type="ARBA" id="ARBA00010519"/>
    </source>
</evidence>
<keyword evidence="6 11" id="KW-1133">Transmembrane helix</keyword>
<evidence type="ECO:0000256" key="11">
    <source>
        <dbReference type="SAM" id="Phobius"/>
    </source>
</evidence>
<reference evidence="12" key="1">
    <citation type="journal article" date="2017" name="Sci. Rep.">
        <title>Deep-level phylogeny of Cicadomorpha inferred from mitochondrial genomes sequenced by NGS.</title>
        <authorList>
            <person name="Song N."/>
            <person name="Cai W."/>
            <person name="Li H."/>
        </authorList>
    </citation>
    <scope>NUCLEOTIDE SEQUENCE</scope>
</reference>
<proteinExistence type="inferred from homology"/>
<dbReference type="InterPro" id="IPR039428">
    <property type="entry name" value="NUOK/Mnh_C1-like"/>
</dbReference>
<dbReference type="GO" id="GO:0016020">
    <property type="term" value="C:membrane"/>
    <property type="evidence" value="ECO:0007669"/>
    <property type="project" value="UniProtKB-SubCell"/>
</dbReference>
<keyword evidence="8 11" id="KW-0472">Membrane</keyword>
<evidence type="ECO:0000256" key="7">
    <source>
        <dbReference type="ARBA" id="ARBA00023027"/>
    </source>
</evidence>
<evidence type="ECO:0000256" key="4">
    <source>
        <dbReference type="ARBA" id="ARBA00022692"/>
    </source>
</evidence>
<keyword evidence="4 11" id="KW-0812">Transmembrane</keyword>
<feature type="transmembrane region" description="Helical" evidence="11">
    <location>
        <begin position="24"/>
        <end position="47"/>
    </location>
</feature>
<dbReference type="Gene3D" id="1.10.287.3510">
    <property type="match status" value="1"/>
</dbReference>
<gene>
    <name evidence="12" type="primary">nad4l</name>
</gene>
<accession>A0A343KJ66</accession>
<organism evidence="12">
    <name type="scientific">Alobaldia tobae</name>
    <dbReference type="NCBI Taxonomy" id="2040484"/>
    <lineage>
        <taxon>Eukaryota</taxon>
        <taxon>Metazoa</taxon>
        <taxon>Ecdysozoa</taxon>
        <taxon>Arthropoda</taxon>
        <taxon>Hexapoda</taxon>
        <taxon>Insecta</taxon>
        <taxon>Pterygota</taxon>
        <taxon>Neoptera</taxon>
        <taxon>Paraneoptera</taxon>
        <taxon>Hemiptera</taxon>
        <taxon>Auchenorrhyncha</taxon>
        <taxon>Membracoidea</taxon>
        <taxon>Cicadellidae</taxon>
        <taxon>Deltocephalinae</taxon>
        <taxon>Deltocephalini</taxon>
        <taxon>Alobaldia</taxon>
    </lineage>
</organism>
<protein>
    <recommendedName>
        <fullName evidence="3">NADH-ubiquinone oxidoreductase chain 4L</fullName>
    </recommendedName>
    <alternativeName>
        <fullName evidence="9">NADH dehydrogenase subunit 4L</fullName>
    </alternativeName>
</protein>
<name>A0A343KJ66_9HEMI</name>
<comment type="similarity">
    <text evidence="2">Belongs to the complex I subunit 4L family.</text>
</comment>
<dbReference type="GO" id="GO:0008137">
    <property type="term" value="F:NADH dehydrogenase (ubiquinone) activity"/>
    <property type="evidence" value="ECO:0007669"/>
    <property type="project" value="UniProtKB-EC"/>
</dbReference>
<evidence type="ECO:0000313" key="12">
    <source>
        <dbReference type="EMBL" id="ATG83171.1"/>
    </source>
</evidence>
<evidence type="ECO:0000256" key="6">
    <source>
        <dbReference type="ARBA" id="ARBA00022989"/>
    </source>
</evidence>
<evidence type="ECO:0000256" key="1">
    <source>
        <dbReference type="ARBA" id="ARBA00004141"/>
    </source>
</evidence>